<dbReference type="InterPro" id="IPR029060">
    <property type="entry name" value="PIN-like_dom_sf"/>
</dbReference>
<dbReference type="Gene3D" id="1.10.150.20">
    <property type="entry name" value="5' to 3' exonuclease, C-terminal subdomain"/>
    <property type="match status" value="1"/>
</dbReference>
<evidence type="ECO:0000259" key="4">
    <source>
        <dbReference type="SMART" id="SM00475"/>
    </source>
</evidence>
<proteinExistence type="predicted"/>
<dbReference type="Pfam" id="PF01367">
    <property type="entry name" value="5_3_exonuc"/>
    <property type="match status" value="1"/>
</dbReference>
<gene>
    <name evidence="5" type="ORF">UFOPK1722_00880</name>
</gene>
<name>A0A6J6EU07_9ZZZZ</name>
<dbReference type="InterPro" id="IPR002421">
    <property type="entry name" value="5-3_exonuclease"/>
</dbReference>
<feature type="domain" description="5'-3' exonuclease" evidence="4">
    <location>
        <begin position="1"/>
        <end position="266"/>
    </location>
</feature>
<evidence type="ECO:0000313" key="5">
    <source>
        <dbReference type="EMBL" id="CAB4578905.1"/>
    </source>
</evidence>
<dbReference type="InterPro" id="IPR008918">
    <property type="entry name" value="HhH2"/>
</dbReference>
<dbReference type="GO" id="GO:0033567">
    <property type="term" value="P:DNA replication, Okazaki fragment processing"/>
    <property type="evidence" value="ECO:0007669"/>
    <property type="project" value="InterPro"/>
</dbReference>
<dbReference type="SMART" id="SM00475">
    <property type="entry name" value="53EXOc"/>
    <property type="match status" value="1"/>
</dbReference>
<dbReference type="InterPro" id="IPR036279">
    <property type="entry name" value="5-3_exonuclease_C_sf"/>
</dbReference>
<keyword evidence="2" id="KW-0378">Hydrolase</keyword>
<protein>
    <submittedName>
        <fullName evidence="5">Unannotated protein</fullName>
    </submittedName>
</protein>
<accession>A0A6J6EU07</accession>
<dbReference type="SUPFAM" id="SSF47807">
    <property type="entry name" value="5' to 3' exonuclease, C-terminal subdomain"/>
    <property type="match status" value="1"/>
</dbReference>
<keyword evidence="3" id="KW-0238">DNA-binding</keyword>
<dbReference type="InterPro" id="IPR038969">
    <property type="entry name" value="FEN"/>
</dbReference>
<organism evidence="5">
    <name type="scientific">freshwater metagenome</name>
    <dbReference type="NCBI Taxonomy" id="449393"/>
    <lineage>
        <taxon>unclassified sequences</taxon>
        <taxon>metagenomes</taxon>
        <taxon>ecological metagenomes</taxon>
    </lineage>
</organism>
<dbReference type="SMART" id="SM00279">
    <property type="entry name" value="HhH2"/>
    <property type="match status" value="1"/>
</dbReference>
<dbReference type="GO" id="GO:0003677">
    <property type="term" value="F:DNA binding"/>
    <property type="evidence" value="ECO:0007669"/>
    <property type="project" value="UniProtKB-KW"/>
</dbReference>
<dbReference type="SUPFAM" id="SSF88723">
    <property type="entry name" value="PIN domain-like"/>
    <property type="match status" value="1"/>
</dbReference>
<keyword evidence="1" id="KW-0540">Nuclease</keyword>
<sequence length="297" mass="31569">MIVHLVDGTYELYRQHYGQAVRSSAPAPNAATIGVLNSTLQLLQEGATHVGVATDHVIESFRNQLWHGYKTSEGMEPEILTQIPIVEEALRSMGVTVWAMEEYEADDALASAAAVASADPTVTQVQILSPDKDLGQCVVGDRVVQIDRRKMSKGEDGLVNEAAVIAKFGVPPSSIADYLGLVGDTADGFPGLAGWGAKSAAAVLARYGHIEDIPEAAGQWDVPGLRGAPKLAASLAENRDLALLFRRIATTVDTVPVGSVAEWRWNGPTPDFTEFCADLGAPRLAEKAAGLARSRGR</sequence>
<dbReference type="GO" id="GO:0008409">
    <property type="term" value="F:5'-3' exonuclease activity"/>
    <property type="evidence" value="ECO:0007669"/>
    <property type="project" value="InterPro"/>
</dbReference>
<dbReference type="EMBL" id="CAEZTS010000066">
    <property type="protein sequence ID" value="CAB4578905.1"/>
    <property type="molecule type" value="Genomic_DNA"/>
</dbReference>
<dbReference type="CDD" id="cd09898">
    <property type="entry name" value="H3TH_53EXO"/>
    <property type="match status" value="1"/>
</dbReference>
<dbReference type="PANTHER" id="PTHR42646">
    <property type="entry name" value="FLAP ENDONUCLEASE XNI"/>
    <property type="match status" value="1"/>
</dbReference>
<dbReference type="Gene3D" id="3.40.50.1010">
    <property type="entry name" value="5'-nuclease"/>
    <property type="match status" value="1"/>
</dbReference>
<dbReference type="CDD" id="cd09859">
    <property type="entry name" value="PIN_53EXO"/>
    <property type="match status" value="1"/>
</dbReference>
<evidence type="ECO:0000256" key="1">
    <source>
        <dbReference type="ARBA" id="ARBA00022722"/>
    </source>
</evidence>
<dbReference type="InterPro" id="IPR020046">
    <property type="entry name" value="5-3_exonucl_a-hlix_arch_N"/>
</dbReference>
<dbReference type="GO" id="GO:0017108">
    <property type="term" value="F:5'-flap endonuclease activity"/>
    <property type="evidence" value="ECO:0007669"/>
    <property type="project" value="InterPro"/>
</dbReference>
<dbReference type="InterPro" id="IPR020045">
    <property type="entry name" value="DNA_polI_H3TH"/>
</dbReference>
<reference evidence="5" key="1">
    <citation type="submission" date="2020-05" db="EMBL/GenBank/DDBJ databases">
        <authorList>
            <person name="Chiriac C."/>
            <person name="Salcher M."/>
            <person name="Ghai R."/>
            <person name="Kavagutti S V."/>
        </authorList>
    </citation>
    <scope>NUCLEOTIDE SEQUENCE</scope>
</reference>
<evidence type="ECO:0000256" key="2">
    <source>
        <dbReference type="ARBA" id="ARBA00022801"/>
    </source>
</evidence>
<evidence type="ECO:0000256" key="3">
    <source>
        <dbReference type="ARBA" id="ARBA00023125"/>
    </source>
</evidence>
<dbReference type="PANTHER" id="PTHR42646:SF2">
    <property type="entry name" value="5'-3' EXONUCLEASE FAMILY PROTEIN"/>
    <property type="match status" value="1"/>
</dbReference>
<dbReference type="Pfam" id="PF02739">
    <property type="entry name" value="5_3_exonuc_N"/>
    <property type="match status" value="1"/>
</dbReference>
<dbReference type="AlphaFoldDB" id="A0A6J6EU07"/>